<name>A0A4S9BS28_AURPU</name>
<organism evidence="2 3">
    <name type="scientific">Aureobasidium pullulans</name>
    <name type="common">Black yeast</name>
    <name type="synonym">Pullularia pullulans</name>
    <dbReference type="NCBI Taxonomy" id="5580"/>
    <lineage>
        <taxon>Eukaryota</taxon>
        <taxon>Fungi</taxon>
        <taxon>Dikarya</taxon>
        <taxon>Ascomycota</taxon>
        <taxon>Pezizomycotina</taxon>
        <taxon>Dothideomycetes</taxon>
        <taxon>Dothideomycetidae</taxon>
        <taxon>Dothideales</taxon>
        <taxon>Saccotheciaceae</taxon>
        <taxon>Aureobasidium</taxon>
    </lineage>
</organism>
<proteinExistence type="predicted"/>
<accession>A0A4S9BS28</accession>
<keyword evidence="1" id="KW-0175">Coiled coil</keyword>
<dbReference type="Proteomes" id="UP000304928">
    <property type="component" value="Unassembled WGS sequence"/>
</dbReference>
<evidence type="ECO:0000313" key="2">
    <source>
        <dbReference type="EMBL" id="THW96550.1"/>
    </source>
</evidence>
<dbReference type="EMBL" id="QZAR01000008">
    <property type="protein sequence ID" value="THW96550.1"/>
    <property type="molecule type" value="Genomic_DNA"/>
</dbReference>
<reference evidence="2 3" key="1">
    <citation type="submission" date="2018-10" db="EMBL/GenBank/DDBJ databases">
        <title>Fifty Aureobasidium pullulans genomes reveal a recombining polyextremotolerant generalist.</title>
        <authorList>
            <person name="Gostincar C."/>
            <person name="Turk M."/>
            <person name="Zajc J."/>
            <person name="Gunde-Cimerman N."/>
        </authorList>
    </citation>
    <scope>NUCLEOTIDE SEQUENCE [LARGE SCALE GENOMIC DNA]</scope>
    <source>
        <strain evidence="2 3">EXF-10507</strain>
    </source>
</reference>
<gene>
    <name evidence="2" type="ORF">D6D15_01027</name>
</gene>
<evidence type="ECO:0000313" key="3">
    <source>
        <dbReference type="Proteomes" id="UP000304928"/>
    </source>
</evidence>
<comment type="caution">
    <text evidence="2">The sequence shown here is derived from an EMBL/GenBank/DDBJ whole genome shotgun (WGS) entry which is preliminary data.</text>
</comment>
<protein>
    <submittedName>
        <fullName evidence="2">Uncharacterized protein</fullName>
    </submittedName>
</protein>
<dbReference type="AlphaFoldDB" id="A0A4S9BS28"/>
<feature type="coiled-coil region" evidence="1">
    <location>
        <begin position="150"/>
        <end position="177"/>
    </location>
</feature>
<evidence type="ECO:0000256" key="1">
    <source>
        <dbReference type="SAM" id="Coils"/>
    </source>
</evidence>
<sequence length="180" mass="20630">MASKKGNENMEAIRVELQYMAGAIDELEEMQTESPRESQDDITLRFHFIKESLEKITETYDSTVKKLEKTANNSVKVANDTIKIAVQASITLLKDQIERRKEDIARAANQKKQQAWLLSLCDDAIHHSGLNMVDSDRLDNCVGELYCEGSKQLNQNITRWQEEIEKAEGEIRKLEWMSPA</sequence>